<gene>
    <name evidence="5" type="ORF">K2173_019105</name>
</gene>
<accession>A0AAV8SSN3</accession>
<comment type="caution">
    <text evidence="5">The sequence shown here is derived from an EMBL/GenBank/DDBJ whole genome shotgun (WGS) entry which is preliminary data.</text>
</comment>
<keyword evidence="2" id="KW-0521">NADP</keyword>
<dbReference type="Gene3D" id="3.40.50.720">
    <property type="entry name" value="NAD(P)-binding Rossmann-like Domain"/>
    <property type="match status" value="1"/>
</dbReference>
<evidence type="ECO:0000256" key="4">
    <source>
        <dbReference type="RuleBase" id="RU000363"/>
    </source>
</evidence>
<dbReference type="InterPro" id="IPR002347">
    <property type="entry name" value="SDR_fam"/>
</dbReference>
<dbReference type="FunFam" id="3.40.50.720:FF:000387">
    <property type="entry name" value="NAD(P)-binding Rossmann-fold superfamily protein"/>
    <property type="match status" value="1"/>
</dbReference>
<dbReference type="PANTHER" id="PTHR43490">
    <property type="entry name" value="(+)-NEOMENTHOL DEHYDROGENASE"/>
    <property type="match status" value="1"/>
</dbReference>
<dbReference type="InterPro" id="IPR036291">
    <property type="entry name" value="NAD(P)-bd_dom_sf"/>
</dbReference>
<name>A0AAV8SSN3_9ROSI</name>
<dbReference type="PANTHER" id="PTHR43490:SF60">
    <property type="entry name" value="NAD(P)-BINDING ROSSMANN-FOLD SUPERFAMILY PROTEIN"/>
    <property type="match status" value="1"/>
</dbReference>
<reference evidence="5 6" key="1">
    <citation type="submission" date="2021-09" db="EMBL/GenBank/DDBJ databases">
        <title>Genomic insights and catalytic innovation underlie evolution of tropane alkaloids biosynthesis.</title>
        <authorList>
            <person name="Wang Y.-J."/>
            <person name="Tian T."/>
            <person name="Huang J.-P."/>
            <person name="Huang S.-X."/>
        </authorList>
    </citation>
    <scope>NUCLEOTIDE SEQUENCE [LARGE SCALE GENOMIC DNA]</scope>
    <source>
        <strain evidence="5">KIB-2018</strain>
        <tissue evidence="5">Leaf</tissue>
    </source>
</reference>
<evidence type="ECO:0000256" key="3">
    <source>
        <dbReference type="ARBA" id="ARBA00023002"/>
    </source>
</evidence>
<comment type="similarity">
    <text evidence="1 4">Belongs to the short-chain dehydrogenases/reductases (SDR) family.</text>
</comment>
<keyword evidence="3" id="KW-0560">Oxidoreductase</keyword>
<dbReference type="PRINTS" id="PR00081">
    <property type="entry name" value="GDHRDH"/>
</dbReference>
<dbReference type="AlphaFoldDB" id="A0AAV8SSN3"/>
<evidence type="ECO:0008006" key="7">
    <source>
        <dbReference type="Google" id="ProtNLM"/>
    </source>
</evidence>
<sequence length="299" mass="33233">MDIKECPNLSAPSLSSSTRWWSKDTVAVVTGANKGIGFSMVKKLAELGLTVILTARDTERGRKAVDELRRQHGLHVYFHRLDVSDSVSIKAFVDWLRQNLGVLDILVNNAGVSFNGLHENSVGHAETVIKTNFCGAKLLTESLLPLFRNSASKGRIVNISSRLGSFDKMRNPKMRKMLESETLTVEQIEEIVNLFLENVKKGTWKSQGWPEYWTDYAVSKMALNAYSQVLARRYQDNGRLLTIICFCPGFTQTSMTGGKGTYTADYAGEAGVRLALLPPEDLSIGTFHKLTHTGIKSKM</sequence>
<evidence type="ECO:0000256" key="1">
    <source>
        <dbReference type="ARBA" id="ARBA00006484"/>
    </source>
</evidence>
<dbReference type="GO" id="GO:0016491">
    <property type="term" value="F:oxidoreductase activity"/>
    <property type="evidence" value="ECO:0007669"/>
    <property type="project" value="UniProtKB-KW"/>
</dbReference>
<protein>
    <recommendedName>
        <fullName evidence="7">(+)-neomenthol dehydrogenase</fullName>
    </recommendedName>
</protein>
<dbReference type="GO" id="GO:0016020">
    <property type="term" value="C:membrane"/>
    <property type="evidence" value="ECO:0007669"/>
    <property type="project" value="TreeGrafter"/>
</dbReference>
<keyword evidence="6" id="KW-1185">Reference proteome</keyword>
<evidence type="ECO:0000256" key="2">
    <source>
        <dbReference type="ARBA" id="ARBA00022857"/>
    </source>
</evidence>
<proteinExistence type="inferred from homology"/>
<organism evidence="5 6">
    <name type="scientific">Erythroxylum novogranatense</name>
    <dbReference type="NCBI Taxonomy" id="1862640"/>
    <lineage>
        <taxon>Eukaryota</taxon>
        <taxon>Viridiplantae</taxon>
        <taxon>Streptophyta</taxon>
        <taxon>Embryophyta</taxon>
        <taxon>Tracheophyta</taxon>
        <taxon>Spermatophyta</taxon>
        <taxon>Magnoliopsida</taxon>
        <taxon>eudicotyledons</taxon>
        <taxon>Gunneridae</taxon>
        <taxon>Pentapetalae</taxon>
        <taxon>rosids</taxon>
        <taxon>fabids</taxon>
        <taxon>Malpighiales</taxon>
        <taxon>Erythroxylaceae</taxon>
        <taxon>Erythroxylum</taxon>
    </lineage>
</organism>
<dbReference type="PRINTS" id="PR00080">
    <property type="entry name" value="SDRFAMILY"/>
</dbReference>
<evidence type="ECO:0000313" key="6">
    <source>
        <dbReference type="Proteomes" id="UP001159364"/>
    </source>
</evidence>
<evidence type="ECO:0000313" key="5">
    <source>
        <dbReference type="EMBL" id="KAJ8755307.1"/>
    </source>
</evidence>
<dbReference type="SUPFAM" id="SSF51735">
    <property type="entry name" value="NAD(P)-binding Rossmann-fold domains"/>
    <property type="match status" value="1"/>
</dbReference>
<dbReference type="Pfam" id="PF00106">
    <property type="entry name" value="adh_short"/>
    <property type="match status" value="1"/>
</dbReference>
<dbReference type="EMBL" id="JAIWQS010000009">
    <property type="protein sequence ID" value="KAJ8755307.1"/>
    <property type="molecule type" value="Genomic_DNA"/>
</dbReference>
<dbReference type="Proteomes" id="UP001159364">
    <property type="component" value="Linkage Group LG09"/>
</dbReference>